<dbReference type="AlphaFoldDB" id="A0A444UPJ0"/>
<dbReference type="EMBL" id="SCEB01214119">
    <property type="protein sequence ID" value="RXM37097.1"/>
    <property type="molecule type" value="Genomic_DNA"/>
</dbReference>
<name>A0A444UPJ0_ACIRT</name>
<accession>A0A444UPJ0</accession>
<evidence type="ECO:0000313" key="2">
    <source>
        <dbReference type="Proteomes" id="UP000289886"/>
    </source>
</evidence>
<gene>
    <name evidence="1" type="ORF">EOD39_3207</name>
</gene>
<reference evidence="1 2" key="1">
    <citation type="submission" date="2019-01" db="EMBL/GenBank/DDBJ databases">
        <title>Draft Genome and Complete Hox-Cluster Characterization of the Sterlet Sturgeon (Acipenser ruthenus).</title>
        <authorList>
            <person name="Wei Q."/>
        </authorList>
    </citation>
    <scope>NUCLEOTIDE SEQUENCE [LARGE SCALE GENOMIC DNA]</scope>
    <source>
        <strain evidence="1">WHYD16114868_AA</strain>
        <tissue evidence="1">Blood</tissue>
    </source>
</reference>
<proteinExistence type="predicted"/>
<evidence type="ECO:0000313" key="1">
    <source>
        <dbReference type="EMBL" id="RXM37097.1"/>
    </source>
</evidence>
<dbReference type="Proteomes" id="UP000289886">
    <property type="component" value="Unassembled WGS sequence"/>
</dbReference>
<comment type="caution">
    <text evidence="1">The sequence shown here is derived from an EMBL/GenBank/DDBJ whole genome shotgun (WGS) entry which is preliminary data.</text>
</comment>
<keyword evidence="2" id="KW-1185">Reference proteome</keyword>
<organism evidence="1 2">
    <name type="scientific">Acipenser ruthenus</name>
    <name type="common">Sterlet sturgeon</name>
    <dbReference type="NCBI Taxonomy" id="7906"/>
    <lineage>
        <taxon>Eukaryota</taxon>
        <taxon>Metazoa</taxon>
        <taxon>Chordata</taxon>
        <taxon>Craniata</taxon>
        <taxon>Vertebrata</taxon>
        <taxon>Euteleostomi</taxon>
        <taxon>Actinopterygii</taxon>
        <taxon>Chondrostei</taxon>
        <taxon>Acipenseriformes</taxon>
        <taxon>Acipenseridae</taxon>
        <taxon>Acipenser</taxon>
    </lineage>
</organism>
<sequence>MVTTATPHRVTTGSARGFMENALALLLCLITALRQGCFNLFDDIVMETLCLTAAFGFLRCAEFLTPSTSSFPALGLKRSDLSQIPGNHFILHIRFSKTVQLS</sequence>
<protein>
    <submittedName>
        <fullName evidence="1">Uncharacterized protein</fullName>
    </submittedName>
</protein>